<keyword evidence="11" id="KW-0325">Glycoprotein</keyword>
<evidence type="ECO:0000256" key="13">
    <source>
        <dbReference type="SAM" id="MobiDB-lite"/>
    </source>
</evidence>
<comment type="subcellular location">
    <subcellularLocation>
        <location evidence="1">Membrane</location>
        <topology evidence="1">Single-pass type I membrane protein</topology>
    </subcellularLocation>
</comment>
<dbReference type="GO" id="GO:0016787">
    <property type="term" value="F:hydrolase activity"/>
    <property type="evidence" value="ECO:0007669"/>
    <property type="project" value="UniProtKB-KW"/>
</dbReference>
<evidence type="ECO:0000259" key="14">
    <source>
        <dbReference type="PROSITE" id="PS50104"/>
    </source>
</evidence>
<name>A0A6I9XUQ6_9SAUR</name>
<feature type="domain" description="TIR" evidence="14">
    <location>
        <begin position="44"/>
        <end position="185"/>
    </location>
</feature>
<reference evidence="16" key="1">
    <citation type="submission" date="2025-08" db="UniProtKB">
        <authorList>
            <consortium name="RefSeq"/>
        </authorList>
    </citation>
    <scope>IDENTIFICATION</scope>
    <source>
        <tissue evidence="16">Skeletal muscle</tissue>
    </source>
</reference>
<keyword evidence="15" id="KW-1185">Reference proteome</keyword>
<dbReference type="PRINTS" id="PR01537">
    <property type="entry name" value="INTRLKN1R1F"/>
</dbReference>
<evidence type="ECO:0000256" key="10">
    <source>
        <dbReference type="ARBA" id="ARBA00023170"/>
    </source>
</evidence>
<evidence type="ECO:0000256" key="12">
    <source>
        <dbReference type="ARBA" id="ARBA00023319"/>
    </source>
</evidence>
<keyword evidence="3" id="KW-0812">Transmembrane</keyword>
<keyword evidence="8" id="KW-0472">Membrane</keyword>
<protein>
    <submittedName>
        <fullName evidence="16">Uncharacterized protein LOC106538453</fullName>
    </submittedName>
</protein>
<evidence type="ECO:0000256" key="4">
    <source>
        <dbReference type="ARBA" id="ARBA00022729"/>
    </source>
</evidence>
<gene>
    <name evidence="16" type="primary">LOC106538453</name>
</gene>
<proteinExistence type="inferred from homology"/>
<feature type="region of interest" description="Disordered" evidence="13">
    <location>
        <begin position="207"/>
        <end position="232"/>
    </location>
</feature>
<keyword evidence="10" id="KW-0675">Receptor</keyword>
<dbReference type="InterPro" id="IPR000157">
    <property type="entry name" value="TIR_dom"/>
</dbReference>
<keyword evidence="9" id="KW-1015">Disulfide bond</keyword>
<evidence type="ECO:0000313" key="16">
    <source>
        <dbReference type="RefSeq" id="XP_013908415.1"/>
    </source>
</evidence>
<dbReference type="GeneID" id="106538453"/>
<accession>A0A6I9XUQ6</accession>
<dbReference type="FunFam" id="3.40.50.10140:FF:000002">
    <property type="entry name" value="Interleukin 1 receptor accessory protein"/>
    <property type="match status" value="1"/>
</dbReference>
<dbReference type="KEGG" id="tsr:106538453"/>
<organism evidence="15 16">
    <name type="scientific">Thamnophis sirtalis</name>
    <dbReference type="NCBI Taxonomy" id="35019"/>
    <lineage>
        <taxon>Eukaryota</taxon>
        <taxon>Metazoa</taxon>
        <taxon>Chordata</taxon>
        <taxon>Craniata</taxon>
        <taxon>Vertebrata</taxon>
        <taxon>Euteleostomi</taxon>
        <taxon>Lepidosauria</taxon>
        <taxon>Squamata</taxon>
        <taxon>Bifurcata</taxon>
        <taxon>Unidentata</taxon>
        <taxon>Episquamata</taxon>
        <taxon>Toxicofera</taxon>
        <taxon>Serpentes</taxon>
        <taxon>Colubroidea</taxon>
        <taxon>Colubridae</taxon>
        <taxon>Natricinae</taxon>
        <taxon>Thamnophis</taxon>
    </lineage>
</organism>
<sequence length="326" mass="36629">MTTFWEEVGVPSKQITGDNYSQVGKCCEQITIEQKKVDKFRDGKEYDIYVSYARNMEEEDFVLLTLRGVLENEYGYKLCIFDRDSLPGGNITEAIFDFIQKSRKMIVVLSPDYFLEKSISLLEFKLGLLCQNNIATKLVAVEYQPLPRAHPSVQQLKESVAFVAWKGEKSKHLGSKFWKSLRLALPLQSLGTCGNAAWNESCSSHSDTSLEQAQKKRSRWKGPPPKAKRVPVQRGLANVPRRKAKHSPLACRCCVDSSNETHQLKGSGQPLAKPKKEIPCQRPLLGDSAVAHLQKNGMKHPSEPQVASLGLQQFADVSNNNDFYVL</sequence>
<evidence type="ECO:0000256" key="8">
    <source>
        <dbReference type="ARBA" id="ARBA00023136"/>
    </source>
</evidence>
<evidence type="ECO:0000256" key="1">
    <source>
        <dbReference type="ARBA" id="ARBA00004479"/>
    </source>
</evidence>
<dbReference type="PROSITE" id="PS50104">
    <property type="entry name" value="TIR"/>
    <property type="match status" value="1"/>
</dbReference>
<evidence type="ECO:0000256" key="11">
    <source>
        <dbReference type="ARBA" id="ARBA00023180"/>
    </source>
</evidence>
<keyword evidence="6" id="KW-0378">Hydrolase</keyword>
<keyword evidence="12" id="KW-0393">Immunoglobulin domain</keyword>
<dbReference type="Pfam" id="PF01582">
    <property type="entry name" value="TIR"/>
    <property type="match status" value="1"/>
</dbReference>
<dbReference type="InterPro" id="IPR035897">
    <property type="entry name" value="Toll_tir_struct_dom_sf"/>
</dbReference>
<evidence type="ECO:0000256" key="5">
    <source>
        <dbReference type="ARBA" id="ARBA00022737"/>
    </source>
</evidence>
<evidence type="ECO:0000256" key="6">
    <source>
        <dbReference type="ARBA" id="ARBA00022801"/>
    </source>
</evidence>
<dbReference type="GO" id="GO:0007165">
    <property type="term" value="P:signal transduction"/>
    <property type="evidence" value="ECO:0007669"/>
    <property type="project" value="InterPro"/>
</dbReference>
<dbReference type="AlphaFoldDB" id="A0A6I9XUQ6"/>
<dbReference type="PANTHER" id="PTHR11890">
    <property type="entry name" value="INTERLEUKIN-1 RECEPTOR FAMILY MEMBER"/>
    <property type="match status" value="1"/>
</dbReference>
<dbReference type="Gene3D" id="3.40.50.10140">
    <property type="entry name" value="Toll/interleukin-1 receptor homology (TIR) domain"/>
    <property type="match status" value="1"/>
</dbReference>
<keyword evidence="7" id="KW-1133">Transmembrane helix</keyword>
<keyword evidence="4" id="KW-0732">Signal</keyword>
<evidence type="ECO:0000256" key="7">
    <source>
        <dbReference type="ARBA" id="ARBA00022989"/>
    </source>
</evidence>
<comment type="similarity">
    <text evidence="2">Belongs to the interleukin-1 receptor family.</text>
</comment>
<evidence type="ECO:0000256" key="2">
    <source>
        <dbReference type="ARBA" id="ARBA00009752"/>
    </source>
</evidence>
<evidence type="ECO:0000256" key="3">
    <source>
        <dbReference type="ARBA" id="ARBA00022692"/>
    </source>
</evidence>
<evidence type="ECO:0000256" key="9">
    <source>
        <dbReference type="ARBA" id="ARBA00023157"/>
    </source>
</evidence>
<dbReference type="InterPro" id="IPR015621">
    <property type="entry name" value="IL-1_rcpt_fam"/>
</dbReference>
<feature type="compositionally biased region" description="Basic residues" evidence="13">
    <location>
        <begin position="215"/>
        <end position="231"/>
    </location>
</feature>
<dbReference type="SMART" id="SM00255">
    <property type="entry name" value="TIR"/>
    <property type="match status" value="1"/>
</dbReference>
<dbReference type="Proteomes" id="UP000504617">
    <property type="component" value="Unplaced"/>
</dbReference>
<dbReference type="OrthoDB" id="9166379at2759"/>
<dbReference type="SUPFAM" id="SSF52200">
    <property type="entry name" value="Toll/Interleukin receptor TIR domain"/>
    <property type="match status" value="1"/>
</dbReference>
<evidence type="ECO:0000313" key="15">
    <source>
        <dbReference type="Proteomes" id="UP000504617"/>
    </source>
</evidence>
<dbReference type="RefSeq" id="XP_013908415.1">
    <property type="nucleotide sequence ID" value="XM_014052940.1"/>
</dbReference>
<dbReference type="PANTHER" id="PTHR11890:SF20">
    <property type="entry name" value="INTERLEUKIN-1 RECEPTOR ACCESSORY PROTEIN"/>
    <property type="match status" value="1"/>
</dbReference>
<dbReference type="GO" id="GO:0016020">
    <property type="term" value="C:membrane"/>
    <property type="evidence" value="ECO:0007669"/>
    <property type="project" value="UniProtKB-SubCell"/>
</dbReference>
<keyword evidence="5" id="KW-0677">Repeat</keyword>